<feature type="signal peptide" evidence="2">
    <location>
        <begin position="1"/>
        <end position="20"/>
    </location>
</feature>
<name>A0ABX2PRA9_9RHOB</name>
<evidence type="ECO:0000256" key="2">
    <source>
        <dbReference type="SAM" id="SignalP"/>
    </source>
</evidence>
<dbReference type="RefSeq" id="WP_176863207.1">
    <property type="nucleotide sequence ID" value="NZ_JABXWT010000002.1"/>
</dbReference>
<reference evidence="3 4" key="1">
    <citation type="submission" date="2020-06" db="EMBL/GenBank/DDBJ databases">
        <authorList>
            <person name="Cao W.R."/>
        </authorList>
    </citation>
    <scope>NUCLEOTIDE SEQUENCE [LARGE SCALE GENOMIC DNA]</scope>
    <source>
        <strain evidence="3 4">B1Z28</strain>
    </source>
</reference>
<dbReference type="Proteomes" id="UP000630805">
    <property type="component" value="Unassembled WGS sequence"/>
</dbReference>
<keyword evidence="4" id="KW-1185">Reference proteome</keyword>
<feature type="region of interest" description="Disordered" evidence="1">
    <location>
        <begin position="27"/>
        <end position="80"/>
    </location>
</feature>
<gene>
    <name evidence="3" type="ORF">HW561_07390</name>
</gene>
<feature type="compositionally biased region" description="Basic residues" evidence="1">
    <location>
        <begin position="58"/>
        <end position="80"/>
    </location>
</feature>
<protein>
    <submittedName>
        <fullName evidence="3">Uncharacterized protein</fullName>
    </submittedName>
</protein>
<proteinExistence type="predicted"/>
<evidence type="ECO:0000313" key="4">
    <source>
        <dbReference type="Proteomes" id="UP000630805"/>
    </source>
</evidence>
<sequence length="80" mass="9154">MTVPNSAKILLLLSLLTVMAPDATLAKPNGYPGENSTFRPLDPAVAAQRKADREKRIELRKKRREERRLKRLNKKNSRSK</sequence>
<keyword evidence="2" id="KW-0732">Signal</keyword>
<evidence type="ECO:0000256" key="1">
    <source>
        <dbReference type="SAM" id="MobiDB-lite"/>
    </source>
</evidence>
<accession>A0ABX2PRA9</accession>
<feature type="chain" id="PRO_5045775631" evidence="2">
    <location>
        <begin position="21"/>
        <end position="80"/>
    </location>
</feature>
<evidence type="ECO:0000313" key="3">
    <source>
        <dbReference type="EMBL" id="NVO55609.1"/>
    </source>
</evidence>
<comment type="caution">
    <text evidence="3">The sequence shown here is derived from an EMBL/GenBank/DDBJ whole genome shotgun (WGS) entry which is preliminary data.</text>
</comment>
<dbReference type="EMBL" id="JABXWT010000002">
    <property type="protein sequence ID" value="NVO55609.1"/>
    <property type="molecule type" value="Genomic_DNA"/>
</dbReference>
<organism evidence="3 4">
    <name type="scientific">Ruegeria haliotis</name>
    <dbReference type="NCBI Taxonomy" id="2747601"/>
    <lineage>
        <taxon>Bacteria</taxon>
        <taxon>Pseudomonadati</taxon>
        <taxon>Pseudomonadota</taxon>
        <taxon>Alphaproteobacteria</taxon>
        <taxon>Rhodobacterales</taxon>
        <taxon>Roseobacteraceae</taxon>
        <taxon>Ruegeria</taxon>
    </lineage>
</organism>